<dbReference type="PRINTS" id="PR00368">
    <property type="entry name" value="FADPNR"/>
</dbReference>
<reference evidence="9" key="1">
    <citation type="submission" date="2023-06" db="EMBL/GenBank/DDBJ databases">
        <authorList>
            <person name="Kurt Z."/>
        </authorList>
    </citation>
    <scope>NUCLEOTIDE SEQUENCE</scope>
</reference>
<dbReference type="Proteomes" id="UP001642409">
    <property type="component" value="Unassembled WGS sequence"/>
</dbReference>
<sequence length="550" mass="61353">MGCGNIEPQSFKSYDITEREQIPVKPYPLALNETVICVIGCTHAGTMAAITLRHLDPHIRIIVFEKNPVVSFLGCGIHLAINKTCTDMTKMFYNSPATMRGMGIEIYPETAVDNINFGNKQLNSIDLKTNEKRSLQFTKAIIATGSVPVIPTIIDGIDYSGNVVDQIRKNLKRVLLCKNYQDAQRLVQLQDPKKVLIIGAGLIGMELVWSFNSIGSKVTIADHGEHILNKYFDLEYIELLEAACLELKIDVWAKTRIVKIQETEYGVQLTAEKIIGDSIKTIQAVFDYVILSTGFKPNTQSILECSDQKLQNVKNVILVNNKQQTSIKDVYAIGDCCTCYNGILKQQMYIPLATHAIRQGVISAYQVTGNDLQQLGTNSSFGIQLFDYSLAATGLNYVDAKKTNEHVGRVVYSDYLWQKYCDKKVDNVIQKEELGSHFNILGDMVRDMADMVIESFDMEVEQTEDQLISIIIIYREDTGKILGCQVMGKQDITQIVNAASVAIQTEMTMQELAFSDLGGFDGETKPWGVLQMAAASVDILVPDFEEEESQ</sequence>
<dbReference type="PRINTS" id="PR00411">
    <property type="entry name" value="PNDRDTASEI"/>
</dbReference>
<dbReference type="PANTHER" id="PTHR43429">
    <property type="entry name" value="PYRIDINE NUCLEOTIDE-DISULFIDE OXIDOREDUCTASE DOMAIN-CONTAINING"/>
    <property type="match status" value="1"/>
</dbReference>
<evidence type="ECO:0000256" key="4">
    <source>
        <dbReference type="ARBA" id="ARBA00022827"/>
    </source>
</evidence>
<protein>
    <submittedName>
        <fullName evidence="9">NADH oxidase</fullName>
    </submittedName>
    <submittedName>
        <fullName evidence="10">NADH_oxidase</fullName>
    </submittedName>
</protein>
<evidence type="ECO:0000256" key="3">
    <source>
        <dbReference type="ARBA" id="ARBA00022630"/>
    </source>
</evidence>
<keyword evidence="11" id="KW-1185">Reference proteome</keyword>
<dbReference type="InterPro" id="IPR050260">
    <property type="entry name" value="FAD-bd_OxRdtase"/>
</dbReference>
<keyword evidence="6" id="KW-0676">Redox-active center</keyword>
<feature type="domain" description="Pyridine nucleotide-disulphide oxidoreductase dimerisation" evidence="7">
    <location>
        <begin position="467"/>
        <end position="513"/>
    </location>
</feature>
<comment type="cofactor">
    <cofactor evidence="1">
        <name>FAD</name>
        <dbReference type="ChEBI" id="CHEBI:57692"/>
    </cofactor>
</comment>
<dbReference type="SUPFAM" id="SSF55424">
    <property type="entry name" value="FAD/NAD-linked reductases, dimerisation (C-terminal) domain"/>
    <property type="match status" value="1"/>
</dbReference>
<keyword evidence="4" id="KW-0274">FAD</keyword>
<dbReference type="InterPro" id="IPR023753">
    <property type="entry name" value="FAD/NAD-binding_dom"/>
</dbReference>
<evidence type="ECO:0000256" key="6">
    <source>
        <dbReference type="ARBA" id="ARBA00023284"/>
    </source>
</evidence>
<evidence type="ECO:0000313" key="9">
    <source>
        <dbReference type="EMBL" id="CAI9948533.1"/>
    </source>
</evidence>
<comment type="similarity">
    <text evidence="2">Belongs to the class-III pyridine nucleotide-disulfide oxidoreductase family.</text>
</comment>
<evidence type="ECO:0000256" key="1">
    <source>
        <dbReference type="ARBA" id="ARBA00001974"/>
    </source>
</evidence>
<accession>A0AA86Q008</accession>
<evidence type="ECO:0000259" key="7">
    <source>
        <dbReference type="Pfam" id="PF02852"/>
    </source>
</evidence>
<keyword evidence="3" id="KW-0285">Flavoprotein</keyword>
<dbReference type="EMBL" id="CAXDID020000181">
    <property type="protein sequence ID" value="CAL6049628.1"/>
    <property type="molecule type" value="Genomic_DNA"/>
</dbReference>
<comment type="caution">
    <text evidence="9">The sequence shown here is derived from an EMBL/GenBank/DDBJ whole genome shotgun (WGS) entry which is preliminary data.</text>
</comment>
<dbReference type="InterPro" id="IPR016156">
    <property type="entry name" value="FAD/NAD-linked_Rdtase_dimer_sf"/>
</dbReference>
<evidence type="ECO:0000256" key="2">
    <source>
        <dbReference type="ARBA" id="ARBA00009130"/>
    </source>
</evidence>
<reference evidence="10 11" key="2">
    <citation type="submission" date="2024-07" db="EMBL/GenBank/DDBJ databases">
        <authorList>
            <person name="Akdeniz Z."/>
        </authorList>
    </citation>
    <scope>NUCLEOTIDE SEQUENCE [LARGE SCALE GENOMIC DNA]</scope>
</reference>
<name>A0AA86Q008_9EUKA</name>
<evidence type="ECO:0000259" key="8">
    <source>
        <dbReference type="Pfam" id="PF07992"/>
    </source>
</evidence>
<evidence type="ECO:0000313" key="10">
    <source>
        <dbReference type="EMBL" id="CAL6049628.1"/>
    </source>
</evidence>
<evidence type="ECO:0000256" key="5">
    <source>
        <dbReference type="ARBA" id="ARBA00023002"/>
    </source>
</evidence>
<dbReference type="Gene3D" id="3.50.50.60">
    <property type="entry name" value="FAD/NAD(P)-binding domain"/>
    <property type="match status" value="2"/>
</dbReference>
<dbReference type="AlphaFoldDB" id="A0AA86Q008"/>
<evidence type="ECO:0000313" key="11">
    <source>
        <dbReference type="Proteomes" id="UP001642409"/>
    </source>
</evidence>
<organism evidence="9">
    <name type="scientific">Hexamita inflata</name>
    <dbReference type="NCBI Taxonomy" id="28002"/>
    <lineage>
        <taxon>Eukaryota</taxon>
        <taxon>Metamonada</taxon>
        <taxon>Diplomonadida</taxon>
        <taxon>Hexamitidae</taxon>
        <taxon>Hexamitinae</taxon>
        <taxon>Hexamita</taxon>
    </lineage>
</organism>
<keyword evidence="5" id="KW-0560">Oxidoreductase</keyword>
<dbReference type="Pfam" id="PF07992">
    <property type="entry name" value="Pyr_redox_2"/>
    <property type="match status" value="1"/>
</dbReference>
<dbReference type="GO" id="GO:0016491">
    <property type="term" value="F:oxidoreductase activity"/>
    <property type="evidence" value="ECO:0007669"/>
    <property type="project" value="UniProtKB-KW"/>
</dbReference>
<feature type="domain" description="FAD/NAD(P)-binding" evidence="8">
    <location>
        <begin position="36"/>
        <end position="360"/>
    </location>
</feature>
<dbReference type="Pfam" id="PF02852">
    <property type="entry name" value="Pyr_redox_dim"/>
    <property type="match status" value="1"/>
</dbReference>
<dbReference type="Gene3D" id="3.30.390.30">
    <property type="match status" value="1"/>
</dbReference>
<dbReference type="InterPro" id="IPR036188">
    <property type="entry name" value="FAD/NAD-bd_sf"/>
</dbReference>
<dbReference type="InterPro" id="IPR004099">
    <property type="entry name" value="Pyr_nucl-diS_OxRdtase_dimer"/>
</dbReference>
<proteinExistence type="inferred from homology"/>
<dbReference type="SUPFAM" id="SSF51905">
    <property type="entry name" value="FAD/NAD(P)-binding domain"/>
    <property type="match status" value="1"/>
</dbReference>
<gene>
    <name evidence="9" type="ORF">HINF_LOCUS36178</name>
    <name evidence="10" type="ORF">HINF_LOCUS43482</name>
</gene>
<dbReference type="PANTHER" id="PTHR43429:SF1">
    <property type="entry name" value="NAD(P)H SULFUR OXIDOREDUCTASE (COA-DEPENDENT)"/>
    <property type="match status" value="1"/>
</dbReference>
<dbReference type="EMBL" id="CATOUU010000789">
    <property type="protein sequence ID" value="CAI9948533.1"/>
    <property type="molecule type" value="Genomic_DNA"/>
</dbReference>